<feature type="transmembrane region" description="Helical" evidence="6">
    <location>
        <begin position="36"/>
        <end position="54"/>
    </location>
</feature>
<feature type="transmembrane region" description="Helical" evidence="6">
    <location>
        <begin position="250"/>
        <end position="275"/>
    </location>
</feature>
<keyword evidence="8" id="KW-1185">Reference proteome</keyword>
<dbReference type="PANTHER" id="PTHR30482:SF17">
    <property type="entry name" value="ABC TRANSPORTER ATP-BINDING PROTEIN"/>
    <property type="match status" value="1"/>
</dbReference>
<keyword evidence="4 6" id="KW-1133">Transmembrane helix</keyword>
<feature type="transmembrane region" description="Helical" evidence="6">
    <location>
        <begin position="85"/>
        <end position="107"/>
    </location>
</feature>
<comment type="subcellular location">
    <subcellularLocation>
        <location evidence="1">Cell membrane</location>
        <topology evidence="1">Multi-pass membrane protein</topology>
    </subcellularLocation>
</comment>
<feature type="transmembrane region" description="Helical" evidence="6">
    <location>
        <begin position="114"/>
        <end position="135"/>
    </location>
</feature>
<dbReference type="GO" id="GO:0005886">
    <property type="term" value="C:plasma membrane"/>
    <property type="evidence" value="ECO:0007669"/>
    <property type="project" value="UniProtKB-SubCell"/>
</dbReference>
<dbReference type="InterPro" id="IPR001851">
    <property type="entry name" value="ABC_transp_permease"/>
</dbReference>
<feature type="transmembrane region" description="Helical" evidence="6">
    <location>
        <begin position="12"/>
        <end position="30"/>
    </location>
</feature>
<feature type="transmembrane region" description="Helical" evidence="6">
    <location>
        <begin position="287"/>
        <end position="305"/>
    </location>
</feature>
<dbReference type="EMBL" id="JACCEV010000001">
    <property type="protein sequence ID" value="NYT84853.1"/>
    <property type="molecule type" value="Genomic_DNA"/>
</dbReference>
<comment type="caution">
    <text evidence="7">The sequence shown here is derived from an EMBL/GenBank/DDBJ whole genome shotgun (WGS) entry which is preliminary data.</text>
</comment>
<proteinExistence type="predicted"/>
<sequence>MSNNGALSKELVISLVAILILAALPFFTSSRLVTDFVIRLAAFGVFATSLNILIGYGGMVSFGHAMFFGGGAYAFGLLMQKAGTSIPVALVGAIVFCALLALVVGAICVRLKEIYFSFLTLAFAMLLYSIIQSWISLTGGDQGLMGGIPRPVFLGVDLGNGQHLYWFACVLAVVCLLLMRLLMQSPFGYTLRMVRDNPERARFLGVDVWRTRLYAFVLAGAFAGVAGSIMALFVSAAYPEFAYWTMSGEAIFMILLGGLHVYIGPVVGAALLMMFNDVITRYTDLHGLALGIIVLIFALGFKRGVSDFVLRLFRPASKKTETKQVTS</sequence>
<evidence type="ECO:0000256" key="4">
    <source>
        <dbReference type="ARBA" id="ARBA00022989"/>
    </source>
</evidence>
<keyword evidence="3 6" id="KW-0812">Transmembrane</keyword>
<gene>
    <name evidence="7" type="ORF">H0A62_04480</name>
</gene>
<evidence type="ECO:0000313" key="8">
    <source>
        <dbReference type="Proteomes" id="UP000554144"/>
    </source>
</evidence>
<protein>
    <submittedName>
        <fullName evidence="7">Branched-chain amino acid ABC transporter permease</fullName>
    </submittedName>
</protein>
<keyword evidence="5 6" id="KW-0472">Membrane</keyword>
<evidence type="ECO:0000256" key="3">
    <source>
        <dbReference type="ARBA" id="ARBA00022692"/>
    </source>
</evidence>
<evidence type="ECO:0000256" key="1">
    <source>
        <dbReference type="ARBA" id="ARBA00004651"/>
    </source>
</evidence>
<name>A0A853H2Q7_9BURK</name>
<dbReference type="AlphaFoldDB" id="A0A853H2Q7"/>
<evidence type="ECO:0000313" key="7">
    <source>
        <dbReference type="EMBL" id="NYT84853.1"/>
    </source>
</evidence>
<accession>A0A853H2Q7</accession>
<feature type="transmembrane region" description="Helical" evidence="6">
    <location>
        <begin position="164"/>
        <end position="183"/>
    </location>
</feature>
<dbReference type="PANTHER" id="PTHR30482">
    <property type="entry name" value="HIGH-AFFINITY BRANCHED-CHAIN AMINO ACID TRANSPORT SYSTEM PERMEASE"/>
    <property type="match status" value="1"/>
</dbReference>
<organism evidence="7 8">
    <name type="scientific">Pollutimonas harenae</name>
    <dbReference type="NCBI Taxonomy" id="657015"/>
    <lineage>
        <taxon>Bacteria</taxon>
        <taxon>Pseudomonadati</taxon>
        <taxon>Pseudomonadota</taxon>
        <taxon>Betaproteobacteria</taxon>
        <taxon>Burkholderiales</taxon>
        <taxon>Alcaligenaceae</taxon>
        <taxon>Pollutimonas</taxon>
    </lineage>
</organism>
<dbReference type="OrthoDB" id="9804361at2"/>
<dbReference type="RefSeq" id="WP_130037843.1">
    <property type="nucleotide sequence ID" value="NZ_JACCEV010000001.1"/>
</dbReference>
<keyword evidence="2" id="KW-1003">Cell membrane</keyword>
<evidence type="ECO:0000256" key="5">
    <source>
        <dbReference type="ARBA" id="ARBA00023136"/>
    </source>
</evidence>
<evidence type="ECO:0000256" key="2">
    <source>
        <dbReference type="ARBA" id="ARBA00022475"/>
    </source>
</evidence>
<feature type="transmembrane region" description="Helical" evidence="6">
    <location>
        <begin position="213"/>
        <end position="238"/>
    </location>
</feature>
<dbReference type="Proteomes" id="UP000554144">
    <property type="component" value="Unassembled WGS sequence"/>
</dbReference>
<dbReference type="InterPro" id="IPR043428">
    <property type="entry name" value="LivM-like"/>
</dbReference>
<evidence type="ECO:0000256" key="6">
    <source>
        <dbReference type="SAM" id="Phobius"/>
    </source>
</evidence>
<dbReference type="Pfam" id="PF02653">
    <property type="entry name" value="BPD_transp_2"/>
    <property type="match status" value="1"/>
</dbReference>
<reference evidence="7 8" key="1">
    <citation type="submission" date="2020-07" db="EMBL/GenBank/DDBJ databases">
        <title>Taxonomic revisions and descriptions of new bacterial species based on genomic comparisons in the high-G+C-content subgroup of the family Alcaligenaceae.</title>
        <authorList>
            <person name="Szabo A."/>
            <person name="Felfoldi T."/>
        </authorList>
    </citation>
    <scope>NUCLEOTIDE SEQUENCE [LARGE SCALE GENOMIC DNA]</scope>
    <source>
        <strain evidence="7 8">DSM 25667</strain>
    </source>
</reference>
<dbReference type="CDD" id="cd06581">
    <property type="entry name" value="TM_PBP1_LivM_like"/>
    <property type="match status" value="1"/>
</dbReference>
<dbReference type="GO" id="GO:0015658">
    <property type="term" value="F:branched-chain amino acid transmembrane transporter activity"/>
    <property type="evidence" value="ECO:0007669"/>
    <property type="project" value="InterPro"/>
</dbReference>